<name>A0A5B7DAH4_PORTR</name>
<reference evidence="1 2" key="1">
    <citation type="submission" date="2019-05" db="EMBL/GenBank/DDBJ databases">
        <title>Another draft genome of Portunus trituberculatus and its Hox gene families provides insights of decapod evolution.</title>
        <authorList>
            <person name="Jeong J.-H."/>
            <person name="Song I."/>
            <person name="Kim S."/>
            <person name="Choi T."/>
            <person name="Kim D."/>
            <person name="Ryu S."/>
            <person name="Kim W."/>
        </authorList>
    </citation>
    <scope>NUCLEOTIDE SEQUENCE [LARGE SCALE GENOMIC DNA]</scope>
    <source>
        <tissue evidence="1">Muscle</tissue>
    </source>
</reference>
<protein>
    <submittedName>
        <fullName evidence="1">Uncharacterized protein</fullName>
    </submittedName>
</protein>
<dbReference type="Proteomes" id="UP000324222">
    <property type="component" value="Unassembled WGS sequence"/>
</dbReference>
<gene>
    <name evidence="1" type="ORF">E2C01_011142</name>
</gene>
<dbReference type="EMBL" id="VSRR010000663">
    <property type="protein sequence ID" value="MPC18262.1"/>
    <property type="molecule type" value="Genomic_DNA"/>
</dbReference>
<comment type="caution">
    <text evidence="1">The sequence shown here is derived from an EMBL/GenBank/DDBJ whole genome shotgun (WGS) entry which is preliminary data.</text>
</comment>
<dbReference type="AlphaFoldDB" id="A0A5B7DAH4"/>
<sequence length="142" mass="15768">MTPCRPGDKDVESVGVKPAAGVKGGHAVSSSGETKFLSSTNRKFYLLHMDNGLPWLACHKTDVLAITRGGREAVLLRDGLNTPLLPRGFVHAEWIHQNKSNHSFSIITGRRHLGSWLFVYIHFLPRCQQVDTFKSLCVTLSE</sequence>
<accession>A0A5B7DAH4</accession>
<keyword evidence="2" id="KW-1185">Reference proteome</keyword>
<proteinExistence type="predicted"/>
<evidence type="ECO:0000313" key="1">
    <source>
        <dbReference type="EMBL" id="MPC18262.1"/>
    </source>
</evidence>
<evidence type="ECO:0000313" key="2">
    <source>
        <dbReference type="Proteomes" id="UP000324222"/>
    </source>
</evidence>
<organism evidence="1 2">
    <name type="scientific">Portunus trituberculatus</name>
    <name type="common">Swimming crab</name>
    <name type="synonym">Neptunus trituberculatus</name>
    <dbReference type="NCBI Taxonomy" id="210409"/>
    <lineage>
        <taxon>Eukaryota</taxon>
        <taxon>Metazoa</taxon>
        <taxon>Ecdysozoa</taxon>
        <taxon>Arthropoda</taxon>
        <taxon>Crustacea</taxon>
        <taxon>Multicrustacea</taxon>
        <taxon>Malacostraca</taxon>
        <taxon>Eumalacostraca</taxon>
        <taxon>Eucarida</taxon>
        <taxon>Decapoda</taxon>
        <taxon>Pleocyemata</taxon>
        <taxon>Brachyura</taxon>
        <taxon>Eubrachyura</taxon>
        <taxon>Portunoidea</taxon>
        <taxon>Portunidae</taxon>
        <taxon>Portuninae</taxon>
        <taxon>Portunus</taxon>
    </lineage>
</organism>